<evidence type="ECO:0000313" key="3">
    <source>
        <dbReference type="Proteomes" id="UP000277671"/>
    </source>
</evidence>
<feature type="region of interest" description="Disordered" evidence="1">
    <location>
        <begin position="263"/>
        <end position="308"/>
    </location>
</feature>
<evidence type="ECO:0000313" key="2">
    <source>
        <dbReference type="EMBL" id="RKR91470.1"/>
    </source>
</evidence>
<reference evidence="2 3" key="1">
    <citation type="submission" date="2018-10" db="EMBL/GenBank/DDBJ databases">
        <title>Sequencing the genomes of 1000 actinobacteria strains.</title>
        <authorList>
            <person name="Klenk H.-P."/>
        </authorList>
    </citation>
    <scope>NUCLEOTIDE SEQUENCE [LARGE SCALE GENOMIC DNA]</scope>
    <source>
        <strain evidence="2 3">DSM 45175</strain>
    </source>
</reference>
<organism evidence="2 3">
    <name type="scientific">Micromonospora pisi</name>
    <dbReference type="NCBI Taxonomy" id="589240"/>
    <lineage>
        <taxon>Bacteria</taxon>
        <taxon>Bacillati</taxon>
        <taxon>Actinomycetota</taxon>
        <taxon>Actinomycetes</taxon>
        <taxon>Micromonosporales</taxon>
        <taxon>Micromonosporaceae</taxon>
        <taxon>Micromonospora</taxon>
    </lineage>
</organism>
<name>A0A495JR51_9ACTN</name>
<feature type="compositionally biased region" description="Low complexity" evidence="1">
    <location>
        <begin position="291"/>
        <end position="308"/>
    </location>
</feature>
<keyword evidence="3" id="KW-1185">Reference proteome</keyword>
<evidence type="ECO:0008006" key="4">
    <source>
        <dbReference type="Google" id="ProtNLM"/>
    </source>
</evidence>
<dbReference type="Gene3D" id="1.25.10.10">
    <property type="entry name" value="Leucine-rich Repeat Variant"/>
    <property type="match status" value="1"/>
</dbReference>
<feature type="region of interest" description="Disordered" evidence="1">
    <location>
        <begin position="1"/>
        <end position="32"/>
    </location>
</feature>
<dbReference type="InterPro" id="IPR016024">
    <property type="entry name" value="ARM-type_fold"/>
</dbReference>
<protein>
    <recommendedName>
        <fullName evidence="4">Leucine rich repeat (LRR) protein</fullName>
    </recommendedName>
</protein>
<sequence>MIGGMGQQQDVDGSDRHSGSGTTTGGSVDARLALANNPATPQMRLYDLASDPSPLVRKAVAARTDAPAQALRPLARDHDRHVREAVARNTSASVGNLLRLVKDADRWVRWAVAGNPACDESVREVMAKAPDKELRGLLAEVRTLEPELAAILVDDVSPEVRERLATHTHDPDVITALMADRTVRVRKGLARNARTTAEQRSRLSRDSAVDVRAALVSTLELDEADLESLVDDRSAQVRLAMATSDLIPPHIRQALERDADESVAAAARDYGRTSTAAPTVRTPRVGHRRSGTGPAGSTTASRAARSRR</sequence>
<comment type="caution">
    <text evidence="2">The sequence shown here is derived from an EMBL/GenBank/DDBJ whole genome shotgun (WGS) entry which is preliminary data.</text>
</comment>
<dbReference type="InterPro" id="IPR011989">
    <property type="entry name" value="ARM-like"/>
</dbReference>
<dbReference type="SUPFAM" id="SSF48371">
    <property type="entry name" value="ARM repeat"/>
    <property type="match status" value="2"/>
</dbReference>
<evidence type="ECO:0000256" key="1">
    <source>
        <dbReference type="SAM" id="MobiDB-lite"/>
    </source>
</evidence>
<dbReference type="EMBL" id="RBKT01000001">
    <property type="protein sequence ID" value="RKR91470.1"/>
    <property type="molecule type" value="Genomic_DNA"/>
</dbReference>
<gene>
    <name evidence="2" type="ORF">BDK92_5868</name>
</gene>
<proteinExistence type="predicted"/>
<accession>A0A495JR51</accession>
<dbReference type="AlphaFoldDB" id="A0A495JR51"/>
<dbReference type="Proteomes" id="UP000277671">
    <property type="component" value="Unassembled WGS sequence"/>
</dbReference>